<dbReference type="Proteomes" id="UP000680158">
    <property type="component" value="Unassembled WGS sequence"/>
</dbReference>
<name>A0A941DFL8_9BURK</name>
<feature type="chain" id="PRO_5036752930" evidence="1">
    <location>
        <begin position="31"/>
        <end position="277"/>
    </location>
</feature>
<gene>
    <name evidence="2" type="ORF">KDM92_14810</name>
</gene>
<dbReference type="Pfam" id="PF10670">
    <property type="entry name" value="DUF4198"/>
    <property type="match status" value="1"/>
</dbReference>
<comment type="caution">
    <text evidence="2">The sequence shown here is derived from an EMBL/GenBank/DDBJ whole genome shotgun (WGS) entry which is preliminary data.</text>
</comment>
<dbReference type="AlphaFoldDB" id="A0A941DFL8"/>
<dbReference type="EMBL" id="JAGSPM010000009">
    <property type="protein sequence ID" value="MBR7747854.1"/>
    <property type="molecule type" value="Genomic_DNA"/>
</dbReference>
<evidence type="ECO:0000313" key="3">
    <source>
        <dbReference type="Proteomes" id="UP000680158"/>
    </source>
</evidence>
<evidence type="ECO:0000256" key="1">
    <source>
        <dbReference type="SAM" id="SignalP"/>
    </source>
</evidence>
<reference evidence="2 3" key="1">
    <citation type="submission" date="2021-04" db="EMBL/GenBank/DDBJ databases">
        <title>novel species isolated from subtropical streams in China.</title>
        <authorList>
            <person name="Lu H."/>
        </authorList>
    </citation>
    <scope>NUCLEOTIDE SEQUENCE [LARGE SCALE GENOMIC DNA]</scope>
    <source>
        <strain evidence="2 3">BYS107W</strain>
    </source>
</reference>
<proteinExistence type="predicted"/>
<evidence type="ECO:0000313" key="2">
    <source>
        <dbReference type="EMBL" id="MBR7747854.1"/>
    </source>
</evidence>
<sequence>MKLFSNKTRQSLCLALATCMPLLAPLDALAHRQFIVPTSTVVNGKAPWVSFDAAAATDVFFFDHVAMNLNNLVITAADGSNIKAENQSSGKLRSNFDIRAEMQGTYKISVVNDGINASYKENGAPKRWRGTAEAFAKEVPANAQDLQVSHNQGRVETFVTNGKPSDVALKPSGKGLELNPITHPNDLVNSDQAQFQFLIDGKPAAGVKVTVIAGGIRYRQKLDEQLLTADSEGKVSIKWQGAGLYWMQATFSDNKSTIPGVKERRASYVATLEVMPD</sequence>
<dbReference type="InterPro" id="IPR019613">
    <property type="entry name" value="DUF4198"/>
</dbReference>
<dbReference type="RefSeq" id="WP_212685223.1">
    <property type="nucleotide sequence ID" value="NZ_JAGSPM010000009.1"/>
</dbReference>
<keyword evidence="1" id="KW-0732">Signal</keyword>
<protein>
    <submittedName>
        <fullName evidence="2">DUF4198 domain-containing protein</fullName>
    </submittedName>
</protein>
<keyword evidence="3" id="KW-1185">Reference proteome</keyword>
<organism evidence="2 3">
    <name type="scientific">Undibacterium baiyunense</name>
    <dbReference type="NCBI Taxonomy" id="2828731"/>
    <lineage>
        <taxon>Bacteria</taxon>
        <taxon>Pseudomonadati</taxon>
        <taxon>Pseudomonadota</taxon>
        <taxon>Betaproteobacteria</taxon>
        <taxon>Burkholderiales</taxon>
        <taxon>Oxalobacteraceae</taxon>
        <taxon>Undibacterium</taxon>
    </lineage>
</organism>
<feature type="signal peptide" evidence="1">
    <location>
        <begin position="1"/>
        <end position="30"/>
    </location>
</feature>
<accession>A0A941DFL8</accession>